<dbReference type="PRINTS" id="PR01595">
    <property type="entry name" value="SYCDCHAPRONE"/>
</dbReference>
<dbReference type="AlphaFoldDB" id="A0AAP5E8N2"/>
<evidence type="ECO:0000313" key="3">
    <source>
        <dbReference type="EMBL" id="MDQ1107929.1"/>
    </source>
</evidence>
<dbReference type="InterPro" id="IPR011716">
    <property type="entry name" value="TPR-3"/>
</dbReference>
<evidence type="ECO:0000256" key="2">
    <source>
        <dbReference type="ARBA" id="ARBA00023186"/>
    </source>
</evidence>
<dbReference type="EMBL" id="JAUTAS010000001">
    <property type="protein sequence ID" value="MDQ1107929.1"/>
    <property type="molecule type" value="Genomic_DNA"/>
</dbReference>
<comment type="similarity">
    <text evidence="1">Belongs to the LcrH/SycD chaperone family.</text>
</comment>
<name>A0AAP5E8N2_9GAMM</name>
<dbReference type="InterPro" id="IPR016379">
    <property type="entry name" value="T3SS_Ca_resp_chp_LcrH/SycD_sub"/>
</dbReference>
<proteinExistence type="inferred from homology"/>
<organism evidence="3 4">
    <name type="scientific">Stenotrophomonas rhizophila</name>
    <dbReference type="NCBI Taxonomy" id="216778"/>
    <lineage>
        <taxon>Bacteria</taxon>
        <taxon>Pseudomonadati</taxon>
        <taxon>Pseudomonadota</taxon>
        <taxon>Gammaproteobacteria</taxon>
        <taxon>Lysobacterales</taxon>
        <taxon>Lysobacteraceae</taxon>
        <taxon>Stenotrophomonas</taxon>
    </lineage>
</organism>
<protein>
    <submittedName>
        <fullName evidence="3">Type III secretion system low calcium response chaperone LcrH/SycD</fullName>
    </submittedName>
</protein>
<dbReference type="NCBIfam" id="TIGR02552">
    <property type="entry name" value="LcrH_SycD"/>
    <property type="match status" value="1"/>
</dbReference>
<accession>A0AAP5E8N2</accession>
<dbReference type="Gene3D" id="1.25.40.10">
    <property type="entry name" value="Tetratricopeptide repeat domain"/>
    <property type="match status" value="1"/>
</dbReference>
<dbReference type="RefSeq" id="WP_093533441.1">
    <property type="nucleotide sequence ID" value="NZ_CP118898.1"/>
</dbReference>
<evidence type="ECO:0000256" key="1">
    <source>
        <dbReference type="ARBA" id="ARBA00010244"/>
    </source>
</evidence>
<dbReference type="Proteomes" id="UP001226084">
    <property type="component" value="Unassembled WGS sequence"/>
</dbReference>
<sequence>MTFAPDAPAGSDTDQAQLDELAQLLFEGAQTGAAIKDLKGVSDDLLESVYAYAHRFYTDGRLDEAETFFRFLYLYDFYNGDYALGLAAVLQMKKEYAKAIDMYALAYALLKGDERPMLHVGQCHLAMGKLAMAKGCFETVQLRSTDPALLARAKVYLQALASNGDAPPDTTEETDSA</sequence>
<dbReference type="Pfam" id="PF07720">
    <property type="entry name" value="TPR_3"/>
    <property type="match status" value="2"/>
</dbReference>
<reference evidence="3" key="1">
    <citation type="submission" date="2023-07" db="EMBL/GenBank/DDBJ databases">
        <title>Functional and genomic diversity of the sorghum phyllosphere microbiome.</title>
        <authorList>
            <person name="Shade A."/>
        </authorList>
    </citation>
    <scope>NUCLEOTIDE SEQUENCE</scope>
    <source>
        <strain evidence="3">SORGH_AS_0457</strain>
    </source>
</reference>
<evidence type="ECO:0000313" key="4">
    <source>
        <dbReference type="Proteomes" id="UP001226084"/>
    </source>
</evidence>
<dbReference type="InterPro" id="IPR005415">
    <property type="entry name" value="T3SS_Ca_resp_chp_LcrH/SycD"/>
</dbReference>
<dbReference type="PIRSF" id="PIRSF003165">
    <property type="entry name" value="Chaperone_SicA"/>
    <property type="match status" value="1"/>
</dbReference>
<dbReference type="InterPro" id="IPR011990">
    <property type="entry name" value="TPR-like_helical_dom_sf"/>
</dbReference>
<gene>
    <name evidence="3" type="ORF">QE424_001088</name>
</gene>
<comment type="caution">
    <text evidence="3">The sequence shown here is derived from an EMBL/GenBank/DDBJ whole genome shotgun (WGS) entry which is preliminary data.</text>
</comment>
<dbReference type="SUPFAM" id="SSF48452">
    <property type="entry name" value="TPR-like"/>
    <property type="match status" value="1"/>
</dbReference>
<keyword evidence="2" id="KW-0143">Chaperone</keyword>